<dbReference type="Proteomes" id="UP000552097">
    <property type="component" value="Unassembled WGS sequence"/>
</dbReference>
<comment type="caution">
    <text evidence="2">The sequence shown here is derived from an EMBL/GenBank/DDBJ whole genome shotgun (WGS) entry which is preliminary data.</text>
</comment>
<feature type="compositionally biased region" description="Low complexity" evidence="1">
    <location>
        <begin position="38"/>
        <end position="50"/>
    </location>
</feature>
<dbReference type="RefSeq" id="WP_221483427.1">
    <property type="nucleotide sequence ID" value="NZ_JACHMO010000001.1"/>
</dbReference>
<dbReference type="AlphaFoldDB" id="A0A7W9LZX2"/>
<keyword evidence="3" id="KW-1185">Reference proteome</keyword>
<evidence type="ECO:0000313" key="3">
    <source>
        <dbReference type="Proteomes" id="UP000552097"/>
    </source>
</evidence>
<dbReference type="EMBL" id="JACHMO010000001">
    <property type="protein sequence ID" value="MBB5802183.1"/>
    <property type="molecule type" value="Genomic_DNA"/>
</dbReference>
<evidence type="ECO:0000256" key="1">
    <source>
        <dbReference type="SAM" id="MobiDB-lite"/>
    </source>
</evidence>
<gene>
    <name evidence="2" type="ORF">F4560_001951</name>
</gene>
<proteinExistence type="predicted"/>
<organism evidence="2 3">
    <name type="scientific">Saccharothrix ecbatanensis</name>
    <dbReference type="NCBI Taxonomy" id="1105145"/>
    <lineage>
        <taxon>Bacteria</taxon>
        <taxon>Bacillati</taxon>
        <taxon>Actinomycetota</taxon>
        <taxon>Actinomycetes</taxon>
        <taxon>Pseudonocardiales</taxon>
        <taxon>Pseudonocardiaceae</taxon>
        <taxon>Saccharothrix</taxon>
    </lineage>
</organism>
<sequence>MDRSRSKLTANLAVGNAKPVSLGSSTGSGNSWDIKSSWSDSDLASTSTSTIAGGRDSAGNIRPSTFLQAKNYARLGARI</sequence>
<evidence type="ECO:0000313" key="2">
    <source>
        <dbReference type="EMBL" id="MBB5802183.1"/>
    </source>
</evidence>
<name>A0A7W9LZX2_9PSEU</name>
<accession>A0A7W9LZX2</accession>
<protein>
    <submittedName>
        <fullName evidence="2">Uncharacterized protein</fullName>
    </submittedName>
</protein>
<feature type="region of interest" description="Disordered" evidence="1">
    <location>
        <begin position="38"/>
        <end position="60"/>
    </location>
</feature>
<reference evidence="2 3" key="1">
    <citation type="submission" date="2020-08" db="EMBL/GenBank/DDBJ databases">
        <title>Sequencing the genomes of 1000 actinobacteria strains.</title>
        <authorList>
            <person name="Klenk H.-P."/>
        </authorList>
    </citation>
    <scope>NUCLEOTIDE SEQUENCE [LARGE SCALE GENOMIC DNA]</scope>
    <source>
        <strain evidence="2 3">DSM 45486</strain>
    </source>
</reference>